<keyword evidence="3 6" id="KW-0812">Transmembrane</keyword>
<dbReference type="InterPro" id="IPR004307">
    <property type="entry name" value="TspO_MBR"/>
</dbReference>
<evidence type="ECO:0000256" key="6">
    <source>
        <dbReference type="SAM" id="Phobius"/>
    </source>
</evidence>
<comment type="caution">
    <text evidence="7">The sequence shown here is derived from an EMBL/GenBank/DDBJ whole genome shotgun (WGS) entry which is preliminary data.</text>
</comment>
<keyword evidence="4 6" id="KW-1133">Transmembrane helix</keyword>
<evidence type="ECO:0000256" key="5">
    <source>
        <dbReference type="ARBA" id="ARBA00023136"/>
    </source>
</evidence>
<evidence type="ECO:0000256" key="4">
    <source>
        <dbReference type="ARBA" id="ARBA00022989"/>
    </source>
</evidence>
<evidence type="ECO:0000313" key="7">
    <source>
        <dbReference type="EMBL" id="MBW4544358.1"/>
    </source>
</evidence>
<comment type="similarity">
    <text evidence="2">Belongs to the TspO/BZRP family.</text>
</comment>
<dbReference type="PANTHER" id="PTHR33802">
    <property type="entry name" value="SI:CH211-161H7.5-RELATED"/>
    <property type="match status" value="1"/>
</dbReference>
<dbReference type="Gene3D" id="1.20.1260.100">
    <property type="entry name" value="TspO/MBR protein"/>
    <property type="match status" value="1"/>
</dbReference>
<protein>
    <submittedName>
        <fullName evidence="7">Tryptophan-rich sensory protein</fullName>
    </submittedName>
</protein>
<evidence type="ECO:0000256" key="2">
    <source>
        <dbReference type="ARBA" id="ARBA00007524"/>
    </source>
</evidence>
<gene>
    <name evidence="7" type="ORF">KME25_07945</name>
</gene>
<feature type="transmembrane region" description="Helical" evidence="6">
    <location>
        <begin position="60"/>
        <end position="81"/>
    </location>
</feature>
<feature type="transmembrane region" description="Helical" evidence="6">
    <location>
        <begin position="156"/>
        <end position="176"/>
    </location>
</feature>
<feature type="transmembrane region" description="Helical" evidence="6">
    <location>
        <begin position="93"/>
        <end position="110"/>
    </location>
</feature>
<accession>A0A951PKP1</accession>
<feature type="transmembrane region" description="Helical" evidence="6">
    <location>
        <begin position="182"/>
        <end position="205"/>
    </location>
</feature>
<dbReference type="InterPro" id="IPR038330">
    <property type="entry name" value="TspO/MBR-related_sf"/>
</dbReference>
<feature type="transmembrane region" description="Helical" evidence="6">
    <location>
        <begin position="234"/>
        <end position="255"/>
    </location>
</feature>
<evidence type="ECO:0000256" key="1">
    <source>
        <dbReference type="ARBA" id="ARBA00004141"/>
    </source>
</evidence>
<dbReference type="Pfam" id="PF03073">
    <property type="entry name" value="TspO_MBR"/>
    <property type="match status" value="1"/>
</dbReference>
<organism evidence="7 8">
    <name type="scientific">Symplocastrum torsivum CPER-KK1</name>
    <dbReference type="NCBI Taxonomy" id="450513"/>
    <lineage>
        <taxon>Bacteria</taxon>
        <taxon>Bacillati</taxon>
        <taxon>Cyanobacteriota</taxon>
        <taxon>Cyanophyceae</taxon>
        <taxon>Oscillatoriophycideae</taxon>
        <taxon>Oscillatoriales</taxon>
        <taxon>Microcoleaceae</taxon>
        <taxon>Symplocastrum</taxon>
    </lineage>
</organism>
<feature type="transmembrane region" description="Helical" evidence="6">
    <location>
        <begin position="212"/>
        <end position="228"/>
    </location>
</feature>
<reference evidence="7" key="2">
    <citation type="journal article" date="2022" name="Microbiol. Resour. Announc.">
        <title>Metagenome Sequencing to Explore Phylogenomics of Terrestrial Cyanobacteria.</title>
        <authorList>
            <person name="Ward R.D."/>
            <person name="Stajich J.E."/>
            <person name="Johansen J.R."/>
            <person name="Huntemann M."/>
            <person name="Clum A."/>
            <person name="Foster B."/>
            <person name="Foster B."/>
            <person name="Roux S."/>
            <person name="Palaniappan K."/>
            <person name="Varghese N."/>
            <person name="Mukherjee S."/>
            <person name="Reddy T.B.K."/>
            <person name="Daum C."/>
            <person name="Copeland A."/>
            <person name="Chen I.A."/>
            <person name="Ivanova N.N."/>
            <person name="Kyrpides N.C."/>
            <person name="Shapiro N."/>
            <person name="Eloe-Fadrosh E.A."/>
            <person name="Pietrasiak N."/>
        </authorList>
    </citation>
    <scope>NUCLEOTIDE SEQUENCE</scope>
    <source>
        <strain evidence="7">CPER-KK1</strain>
    </source>
</reference>
<evidence type="ECO:0000256" key="3">
    <source>
        <dbReference type="ARBA" id="ARBA00022692"/>
    </source>
</evidence>
<dbReference type="Proteomes" id="UP000753908">
    <property type="component" value="Unassembled WGS sequence"/>
</dbReference>
<reference evidence="7" key="1">
    <citation type="submission" date="2021-05" db="EMBL/GenBank/DDBJ databases">
        <authorList>
            <person name="Pietrasiak N."/>
            <person name="Ward R."/>
            <person name="Stajich J.E."/>
            <person name="Kurbessoian T."/>
        </authorList>
    </citation>
    <scope>NUCLEOTIDE SEQUENCE</scope>
    <source>
        <strain evidence="7">CPER-KK1</strain>
    </source>
</reference>
<name>A0A951PKP1_9CYAN</name>
<dbReference type="EMBL" id="JAHHIF010000008">
    <property type="protein sequence ID" value="MBW4544358.1"/>
    <property type="molecule type" value="Genomic_DNA"/>
</dbReference>
<feature type="transmembrane region" description="Helical" evidence="6">
    <location>
        <begin position="12"/>
        <end position="32"/>
    </location>
</feature>
<comment type="subcellular location">
    <subcellularLocation>
        <location evidence="1">Membrane</location>
        <topology evidence="1">Multi-pass membrane protein</topology>
    </subcellularLocation>
</comment>
<dbReference type="PANTHER" id="PTHR33802:SF1">
    <property type="entry name" value="XK-RELATED PROTEIN"/>
    <property type="match status" value="1"/>
</dbReference>
<sequence length="266" mass="29196">MKQSTKPLDRDIIRQALNLIAILAAFGVNVLANVAPFNGLTIGEISNTFFRDVLITPANYAFAIWGLIYLGLISFGVYQILPAQRQNPHLHRMGYLLVVACLAQIAWVFFFQYRQFTLSLVAMLAILLPLIGVYLRVGIGHTRVSRNEKWFVHIPLSIYLAWISVATIVNVATTLYNLGWSGWGISAEVWTAIALIAGAAIASVVSIQRADIAFVLVIVWAFIAIAVRQANIPVIAITAGGLAVALVLLLLFSVLRRQKPSLNSNE</sequence>
<dbReference type="GO" id="GO:0016020">
    <property type="term" value="C:membrane"/>
    <property type="evidence" value="ECO:0007669"/>
    <property type="project" value="UniProtKB-SubCell"/>
</dbReference>
<feature type="transmembrane region" description="Helical" evidence="6">
    <location>
        <begin position="116"/>
        <end position="135"/>
    </location>
</feature>
<evidence type="ECO:0000313" key="8">
    <source>
        <dbReference type="Proteomes" id="UP000753908"/>
    </source>
</evidence>
<proteinExistence type="inferred from homology"/>
<dbReference type="AlphaFoldDB" id="A0A951PKP1"/>
<keyword evidence="5 6" id="KW-0472">Membrane</keyword>